<keyword evidence="4" id="KW-1185">Reference proteome</keyword>
<feature type="domain" description="Outer membrane protein beta-barrel" evidence="2">
    <location>
        <begin position="21"/>
        <end position="195"/>
    </location>
</feature>
<feature type="signal peptide" evidence="1">
    <location>
        <begin position="1"/>
        <end position="19"/>
    </location>
</feature>
<dbReference type="RefSeq" id="WP_262434045.1">
    <property type="nucleotide sequence ID" value="NZ_JACRTF010000001.1"/>
</dbReference>
<evidence type="ECO:0000259" key="2">
    <source>
        <dbReference type="Pfam" id="PF13568"/>
    </source>
</evidence>
<feature type="chain" id="PRO_5038930563" evidence="1">
    <location>
        <begin position="20"/>
        <end position="219"/>
    </location>
</feature>
<sequence length="219" mass="24535">MKRTILFVFSLLLLAGVRAQVKVGLEVGGGINGIISDDVYNSTDMMERAGVTVDFFPKKRSGLMYETGIYYVYKGYNMSGFLSDRTAIKELRTKMNCLEVPFMFGHVTQIGNESSQARFIFKGGVYLNCGINGKGTAVWEPTGESNEERISNVFKDQSFQNGQFVGYNRFDFGIRLGSEFQIKDYFLRVSYSAGFLKVHSSYGKAMNSDLCITLGCYLL</sequence>
<protein>
    <submittedName>
        <fullName evidence="3">Outer membrane beta-barrel protein</fullName>
    </submittedName>
</protein>
<organism evidence="3 4">
    <name type="scientific">Jilunia laotingensis</name>
    <dbReference type="NCBI Taxonomy" id="2763675"/>
    <lineage>
        <taxon>Bacteria</taxon>
        <taxon>Pseudomonadati</taxon>
        <taxon>Bacteroidota</taxon>
        <taxon>Bacteroidia</taxon>
        <taxon>Bacteroidales</taxon>
        <taxon>Bacteroidaceae</taxon>
        <taxon>Jilunia</taxon>
    </lineage>
</organism>
<dbReference type="AlphaFoldDB" id="A0A926F6F6"/>
<name>A0A926F6F6_9BACT</name>
<reference evidence="3" key="1">
    <citation type="submission" date="2020-08" db="EMBL/GenBank/DDBJ databases">
        <title>Genome public.</title>
        <authorList>
            <person name="Liu C."/>
            <person name="Sun Q."/>
        </authorList>
    </citation>
    <scope>NUCLEOTIDE SEQUENCE</scope>
    <source>
        <strain evidence="3">N12</strain>
    </source>
</reference>
<evidence type="ECO:0000313" key="3">
    <source>
        <dbReference type="EMBL" id="MBC8592882.1"/>
    </source>
</evidence>
<dbReference type="Pfam" id="PF13568">
    <property type="entry name" value="OMP_b-brl_2"/>
    <property type="match status" value="1"/>
</dbReference>
<dbReference type="InterPro" id="IPR025665">
    <property type="entry name" value="Beta-barrel_OMP_2"/>
</dbReference>
<gene>
    <name evidence="3" type="ORF">H8744_06365</name>
</gene>
<evidence type="ECO:0000313" key="4">
    <source>
        <dbReference type="Proteomes" id="UP000651085"/>
    </source>
</evidence>
<keyword evidence="1" id="KW-0732">Signal</keyword>
<comment type="caution">
    <text evidence="3">The sequence shown here is derived from an EMBL/GenBank/DDBJ whole genome shotgun (WGS) entry which is preliminary data.</text>
</comment>
<proteinExistence type="predicted"/>
<evidence type="ECO:0000256" key="1">
    <source>
        <dbReference type="SAM" id="SignalP"/>
    </source>
</evidence>
<accession>A0A926F6F6</accession>
<dbReference type="Proteomes" id="UP000651085">
    <property type="component" value="Unassembled WGS sequence"/>
</dbReference>
<dbReference type="EMBL" id="JACRTF010000001">
    <property type="protein sequence ID" value="MBC8592882.1"/>
    <property type="molecule type" value="Genomic_DNA"/>
</dbReference>